<proteinExistence type="predicted"/>
<sequence>MEPIRILHVVTYMGRGGLETMVMNYYRHMDRNQIQFDFLVHRDFRADYDDEIESLGGYIYRLPQLIPWSSSYNNALNRFFASHPEYRIVHIHQDCLSSVILKAAKKQGIPVRIAHSHSSSQDKNLKYLIKLFYKRQIPALATQLFACGKEAGDWMFGGAPYHIINNAIDTRKYTYRPERSRSMRQQLGINSDAFVVGHVGRFNTVKNHTFLLDVFAELKKKNRDAVLLLVGEGDLRSEMEKKVTSLGMQDNVIFTGIRSDVPDLMQAMDCFVFPSLYEGIPVTMIEAQASGLPCVISDAVPAECQITSLVERLSLKDGATAWAEEILKHRCDTRRDTGKAIADAGYDIVSNAWWLHNFYLEQWKKEA</sequence>
<evidence type="ECO:0000313" key="3">
    <source>
        <dbReference type="EMBL" id="MCF2652707.1"/>
    </source>
</evidence>
<keyword evidence="4" id="KW-1185">Reference proteome</keyword>
<feature type="domain" description="Glycosyl transferase family 1" evidence="1">
    <location>
        <begin position="182"/>
        <end position="328"/>
    </location>
</feature>
<reference evidence="3 4" key="1">
    <citation type="submission" date="2020-12" db="EMBL/GenBank/DDBJ databases">
        <title>Whole genome sequences of gut porcine anaerobes.</title>
        <authorList>
            <person name="Kubasova T."/>
            <person name="Jahodarova E."/>
            <person name="Rychlik I."/>
        </authorList>
    </citation>
    <scope>NUCLEOTIDE SEQUENCE [LARGE SCALE GENOMIC DNA]</scope>
    <source>
        <strain evidence="3 4">An867</strain>
    </source>
</reference>
<gene>
    <name evidence="3" type="ORF">JQM67_08835</name>
</gene>
<dbReference type="InterPro" id="IPR001296">
    <property type="entry name" value="Glyco_trans_1"/>
</dbReference>
<dbReference type="EMBL" id="JAFBIT010000002">
    <property type="protein sequence ID" value="MCF2652707.1"/>
    <property type="molecule type" value="Genomic_DNA"/>
</dbReference>
<dbReference type="Pfam" id="PF00534">
    <property type="entry name" value="Glycos_transf_1"/>
    <property type="match status" value="1"/>
</dbReference>
<dbReference type="SUPFAM" id="SSF53756">
    <property type="entry name" value="UDP-Glycosyltransferase/glycogen phosphorylase"/>
    <property type="match status" value="1"/>
</dbReference>
<dbReference type="RefSeq" id="WP_235323738.1">
    <property type="nucleotide sequence ID" value="NZ_JAFBIT010000002.1"/>
</dbReference>
<dbReference type="Pfam" id="PF13439">
    <property type="entry name" value="Glyco_transf_4"/>
    <property type="match status" value="1"/>
</dbReference>
<dbReference type="CDD" id="cd03812">
    <property type="entry name" value="GT4_CapH-like"/>
    <property type="match status" value="1"/>
</dbReference>
<protein>
    <submittedName>
        <fullName evidence="3">Glycosyltransferase family 1 protein</fullName>
    </submittedName>
</protein>
<dbReference type="InterPro" id="IPR050194">
    <property type="entry name" value="Glycosyltransferase_grp1"/>
</dbReference>
<evidence type="ECO:0000259" key="1">
    <source>
        <dbReference type="Pfam" id="PF00534"/>
    </source>
</evidence>
<comment type="caution">
    <text evidence="3">The sequence shown here is derived from an EMBL/GenBank/DDBJ whole genome shotgun (WGS) entry which is preliminary data.</text>
</comment>
<dbReference type="PANTHER" id="PTHR45947">
    <property type="entry name" value="SULFOQUINOVOSYL TRANSFERASE SQD2"/>
    <property type="match status" value="1"/>
</dbReference>
<dbReference type="Proteomes" id="UP001299220">
    <property type="component" value="Unassembled WGS sequence"/>
</dbReference>
<accession>A0ABS9CPF1</accession>
<evidence type="ECO:0000313" key="4">
    <source>
        <dbReference type="Proteomes" id="UP001299220"/>
    </source>
</evidence>
<organism evidence="3 4">
    <name type="scientific">Anaeromassilibacillus senegalensis</name>
    <dbReference type="NCBI Taxonomy" id="1673717"/>
    <lineage>
        <taxon>Bacteria</taxon>
        <taxon>Bacillati</taxon>
        <taxon>Bacillota</taxon>
        <taxon>Clostridia</taxon>
        <taxon>Eubacteriales</taxon>
        <taxon>Acutalibacteraceae</taxon>
        <taxon>Anaeromassilibacillus</taxon>
    </lineage>
</organism>
<dbReference type="Gene3D" id="3.40.50.2000">
    <property type="entry name" value="Glycogen Phosphorylase B"/>
    <property type="match status" value="2"/>
</dbReference>
<feature type="domain" description="Glycosyltransferase subfamily 4-like N-terminal" evidence="2">
    <location>
        <begin position="16"/>
        <end position="171"/>
    </location>
</feature>
<evidence type="ECO:0000259" key="2">
    <source>
        <dbReference type="Pfam" id="PF13439"/>
    </source>
</evidence>
<dbReference type="PANTHER" id="PTHR45947:SF3">
    <property type="entry name" value="SULFOQUINOVOSYL TRANSFERASE SQD2"/>
    <property type="match status" value="1"/>
</dbReference>
<dbReference type="InterPro" id="IPR028098">
    <property type="entry name" value="Glyco_trans_4-like_N"/>
</dbReference>
<name>A0ABS9CPF1_9FIRM</name>